<keyword evidence="4 10" id="KW-0597">Phosphoprotein</keyword>
<dbReference type="PROSITE" id="PS01124">
    <property type="entry name" value="HTH_ARAC_FAMILY_2"/>
    <property type="match status" value="1"/>
</dbReference>
<dbReference type="Gene3D" id="3.40.50.2300">
    <property type="match status" value="1"/>
</dbReference>
<dbReference type="EMBL" id="QGGY01000006">
    <property type="protein sequence ID" value="PWJ75567.1"/>
    <property type="molecule type" value="Genomic_DNA"/>
</dbReference>
<keyword evidence="8" id="KW-0804">Transcription</keyword>
<evidence type="ECO:0000256" key="9">
    <source>
        <dbReference type="ARBA" id="ARBA00024867"/>
    </source>
</evidence>
<comment type="caution">
    <text evidence="13">The sequence shown here is derived from an EMBL/GenBank/DDBJ whole genome shotgun (WGS) entry which is preliminary data.</text>
</comment>
<evidence type="ECO:0000313" key="13">
    <source>
        <dbReference type="EMBL" id="PWJ75567.1"/>
    </source>
</evidence>
<evidence type="ECO:0000313" key="14">
    <source>
        <dbReference type="Proteomes" id="UP000245412"/>
    </source>
</evidence>
<organism evidence="13 14">
    <name type="scientific">Murimonas intestini</name>
    <dbReference type="NCBI Taxonomy" id="1337051"/>
    <lineage>
        <taxon>Bacteria</taxon>
        <taxon>Bacillati</taxon>
        <taxon>Bacillota</taxon>
        <taxon>Clostridia</taxon>
        <taxon>Lachnospirales</taxon>
        <taxon>Lachnospiraceae</taxon>
        <taxon>Murimonas</taxon>
    </lineage>
</organism>
<dbReference type="InterPro" id="IPR009057">
    <property type="entry name" value="Homeodomain-like_sf"/>
</dbReference>
<gene>
    <name evidence="13" type="ORF">C7383_106137</name>
</gene>
<evidence type="ECO:0000256" key="2">
    <source>
        <dbReference type="ARBA" id="ARBA00018672"/>
    </source>
</evidence>
<evidence type="ECO:0000256" key="6">
    <source>
        <dbReference type="ARBA" id="ARBA00023015"/>
    </source>
</evidence>
<keyword evidence="5" id="KW-0902">Two-component regulatory system</keyword>
<evidence type="ECO:0000256" key="5">
    <source>
        <dbReference type="ARBA" id="ARBA00023012"/>
    </source>
</evidence>
<keyword evidence="14" id="KW-1185">Reference proteome</keyword>
<dbReference type="InterPro" id="IPR018060">
    <property type="entry name" value="HTH_AraC"/>
</dbReference>
<dbReference type="CDD" id="cd17536">
    <property type="entry name" value="REC_YesN-like"/>
    <property type="match status" value="1"/>
</dbReference>
<evidence type="ECO:0000256" key="4">
    <source>
        <dbReference type="ARBA" id="ARBA00022553"/>
    </source>
</evidence>
<evidence type="ECO:0000256" key="8">
    <source>
        <dbReference type="ARBA" id="ARBA00023163"/>
    </source>
</evidence>
<dbReference type="GO" id="GO:0000160">
    <property type="term" value="P:phosphorelay signal transduction system"/>
    <property type="evidence" value="ECO:0007669"/>
    <property type="project" value="UniProtKB-KW"/>
</dbReference>
<dbReference type="Pfam" id="PF12833">
    <property type="entry name" value="HTH_18"/>
    <property type="match status" value="1"/>
</dbReference>
<evidence type="ECO:0000256" key="7">
    <source>
        <dbReference type="ARBA" id="ARBA00023125"/>
    </source>
</evidence>
<keyword evidence="3" id="KW-0963">Cytoplasm</keyword>
<keyword evidence="7" id="KW-0238">DNA-binding</keyword>
<sequence>MINVFIAEDEVTAREQIKLLVGKFPAFQVIGEAGDGDTASEMIKELHPDLLFTDIRMPGKNGLELLADVRGNCPLVELVVISGYSDFEYAKGAIQNGCLDYLLKPVSPRQFREMMERLEELIVTKQMKERTRIFEDIVTEEKIDKMRLNRFFTFPSYHIALVRKLGLPGSWGKSSRITIASEMEELNCIYGRDWQEALYLWPEELLSIPAFENRQREKNAEEGYCTVISYMSGIKVEEIPQRVREMYKILNQRLVLGKSQFLRAESLPVPVSDIKADFDRAKIENYIQRQEWKYVNFEIEKVLGQYEKSCYPLYKLETAVNHLLADLSNYFSVELDHRGDLEETFCYAKSMDELITVLEDYIKEAFQRGSFSNEKIDTEAYFEKVIQHVQENLNKPITLQQLSDFFGMSSSYMSRLFKKYAQVPFNEYLTRTRIQKACQLFKENPDCLVKDAAGMVGIPDQFYFSRLFRSITGDTPTQYAKKQLQKFP</sequence>
<comment type="subcellular location">
    <subcellularLocation>
        <location evidence="1">Cytoplasm</location>
    </subcellularLocation>
</comment>
<dbReference type="SMART" id="SM00448">
    <property type="entry name" value="REC"/>
    <property type="match status" value="1"/>
</dbReference>
<feature type="modified residue" description="4-aspartylphosphate" evidence="10">
    <location>
        <position position="54"/>
    </location>
</feature>
<dbReference type="InterPro" id="IPR001789">
    <property type="entry name" value="Sig_transdc_resp-reg_receiver"/>
</dbReference>
<name>A0AB73T435_9FIRM</name>
<dbReference type="GO" id="GO:0005737">
    <property type="term" value="C:cytoplasm"/>
    <property type="evidence" value="ECO:0007669"/>
    <property type="project" value="UniProtKB-SubCell"/>
</dbReference>
<evidence type="ECO:0000256" key="10">
    <source>
        <dbReference type="PROSITE-ProRule" id="PRU00169"/>
    </source>
</evidence>
<evidence type="ECO:0000256" key="3">
    <source>
        <dbReference type="ARBA" id="ARBA00022490"/>
    </source>
</evidence>
<reference evidence="13 14" key="1">
    <citation type="submission" date="2018-05" db="EMBL/GenBank/DDBJ databases">
        <authorList>
            <person name="Goeker M."/>
            <person name="Huntemann M."/>
            <person name="Clum A."/>
            <person name="Pillay M."/>
            <person name="Palaniappan K."/>
            <person name="Varghese N."/>
            <person name="Mikhailova N."/>
            <person name="Stamatis D."/>
            <person name="Reddy T."/>
            <person name="Daum C."/>
            <person name="Shapiro N."/>
            <person name="Ivanova N."/>
            <person name="Kyrpides N."/>
            <person name="Woyke T."/>
        </authorList>
    </citation>
    <scope>NUCLEOTIDE SEQUENCE [LARGE SCALE GENOMIC DNA]</scope>
    <source>
        <strain evidence="13 14">DSM 26524</strain>
    </source>
</reference>
<keyword evidence="6" id="KW-0805">Transcription regulation</keyword>
<protein>
    <recommendedName>
        <fullName evidence="2">Stage 0 sporulation protein A homolog</fullName>
    </recommendedName>
</protein>
<dbReference type="PROSITE" id="PS50110">
    <property type="entry name" value="RESPONSE_REGULATORY"/>
    <property type="match status" value="1"/>
</dbReference>
<proteinExistence type="predicted"/>
<dbReference type="SMART" id="SM00342">
    <property type="entry name" value="HTH_ARAC"/>
    <property type="match status" value="1"/>
</dbReference>
<feature type="domain" description="HTH araC/xylS-type" evidence="11">
    <location>
        <begin position="383"/>
        <end position="482"/>
    </location>
</feature>
<dbReference type="SUPFAM" id="SSF52172">
    <property type="entry name" value="CheY-like"/>
    <property type="match status" value="1"/>
</dbReference>
<dbReference type="InterPro" id="IPR051552">
    <property type="entry name" value="HptR"/>
</dbReference>
<dbReference type="InterPro" id="IPR011006">
    <property type="entry name" value="CheY-like_superfamily"/>
</dbReference>
<dbReference type="AlphaFoldDB" id="A0AB73T435"/>
<dbReference type="RefSeq" id="WP_257497650.1">
    <property type="nucleotide sequence ID" value="NZ_JANKBI010000004.1"/>
</dbReference>
<dbReference type="GO" id="GO:0043565">
    <property type="term" value="F:sequence-specific DNA binding"/>
    <property type="evidence" value="ECO:0007669"/>
    <property type="project" value="InterPro"/>
</dbReference>
<evidence type="ECO:0000259" key="12">
    <source>
        <dbReference type="PROSITE" id="PS50110"/>
    </source>
</evidence>
<comment type="function">
    <text evidence="9">May play the central regulatory role in sporulation. It may be an element of the effector pathway responsible for the activation of sporulation genes in response to nutritional stress. Spo0A may act in concert with spo0H (a sigma factor) to control the expression of some genes that are critical to the sporulation process.</text>
</comment>
<dbReference type="SUPFAM" id="SSF46689">
    <property type="entry name" value="Homeodomain-like"/>
    <property type="match status" value="2"/>
</dbReference>
<evidence type="ECO:0000259" key="11">
    <source>
        <dbReference type="PROSITE" id="PS01124"/>
    </source>
</evidence>
<dbReference type="PANTHER" id="PTHR42713:SF3">
    <property type="entry name" value="TRANSCRIPTIONAL REGULATORY PROTEIN HPTR"/>
    <property type="match status" value="1"/>
</dbReference>
<dbReference type="GO" id="GO:0003700">
    <property type="term" value="F:DNA-binding transcription factor activity"/>
    <property type="evidence" value="ECO:0007669"/>
    <property type="project" value="InterPro"/>
</dbReference>
<dbReference type="PANTHER" id="PTHR42713">
    <property type="entry name" value="HISTIDINE KINASE-RELATED"/>
    <property type="match status" value="1"/>
</dbReference>
<dbReference type="Proteomes" id="UP000245412">
    <property type="component" value="Unassembled WGS sequence"/>
</dbReference>
<dbReference type="Pfam" id="PF00072">
    <property type="entry name" value="Response_reg"/>
    <property type="match status" value="1"/>
</dbReference>
<accession>A0AB73T435</accession>
<evidence type="ECO:0000256" key="1">
    <source>
        <dbReference type="ARBA" id="ARBA00004496"/>
    </source>
</evidence>
<feature type="domain" description="Response regulatory" evidence="12">
    <location>
        <begin position="3"/>
        <end position="119"/>
    </location>
</feature>
<dbReference type="Gene3D" id="1.10.10.60">
    <property type="entry name" value="Homeodomain-like"/>
    <property type="match status" value="2"/>
</dbReference>